<dbReference type="KEGG" id="ngr:NAEGRDRAFT_68766"/>
<evidence type="ECO:0000256" key="1">
    <source>
        <dbReference type="SAM" id="MobiDB-lite"/>
    </source>
</evidence>
<dbReference type="EMBL" id="GG738874">
    <property type="protein sequence ID" value="EFC43395.1"/>
    <property type="molecule type" value="Genomic_DNA"/>
</dbReference>
<dbReference type="AlphaFoldDB" id="D2VIR2"/>
<proteinExistence type="predicted"/>
<dbReference type="InParanoid" id="D2VIR2"/>
<keyword evidence="3" id="KW-1185">Reference proteome</keyword>
<evidence type="ECO:0000313" key="2">
    <source>
        <dbReference type="EMBL" id="EFC43395.1"/>
    </source>
</evidence>
<reference evidence="2 3" key="1">
    <citation type="journal article" date="2010" name="Cell">
        <title>The genome of Naegleria gruberi illuminates early eukaryotic versatility.</title>
        <authorList>
            <person name="Fritz-Laylin L.K."/>
            <person name="Prochnik S.E."/>
            <person name="Ginger M.L."/>
            <person name="Dacks J.B."/>
            <person name="Carpenter M.L."/>
            <person name="Field M.C."/>
            <person name="Kuo A."/>
            <person name="Paredez A."/>
            <person name="Chapman J."/>
            <person name="Pham J."/>
            <person name="Shu S."/>
            <person name="Neupane R."/>
            <person name="Cipriano M."/>
            <person name="Mancuso J."/>
            <person name="Tu H."/>
            <person name="Salamov A."/>
            <person name="Lindquist E."/>
            <person name="Shapiro H."/>
            <person name="Lucas S."/>
            <person name="Grigoriev I.V."/>
            <person name="Cande W.Z."/>
            <person name="Fulton C."/>
            <person name="Rokhsar D.S."/>
            <person name="Dawson S.C."/>
        </authorList>
    </citation>
    <scope>NUCLEOTIDE SEQUENCE [LARGE SCALE GENOMIC DNA]</scope>
    <source>
        <strain evidence="2 3">NEG-M</strain>
    </source>
</reference>
<dbReference type="GeneID" id="8861995"/>
<evidence type="ECO:0000313" key="3">
    <source>
        <dbReference type="Proteomes" id="UP000006671"/>
    </source>
</evidence>
<gene>
    <name evidence="2" type="ORF">NAEGRDRAFT_68766</name>
</gene>
<dbReference type="VEuPathDB" id="AmoebaDB:NAEGRDRAFT_68766"/>
<feature type="region of interest" description="Disordered" evidence="1">
    <location>
        <begin position="324"/>
        <end position="347"/>
    </location>
</feature>
<sequence>MHPSSHPVFNQELIVEKILSFSNVSDWLRNEPPLISRTFSAVFSSEYFARLYMANVFKLSNEQVGLLDQMVGIGGKVSHKLKNYESMQAIFKEFISNSLIPKRNLTSVISKFCANDTLPYVKEIEETISRISMAFEIHEKLFSHYYNCDLIINDGGTIYEIKDVSQFWKGGECKQIIVHSIKQLKPELNAKIGGFEIEATVYMGFGYPLKFSFTGIYNQIQGITHFDERVFAFDNFIFYAEDGYVEGTSADTFEIMNHFISVEQDQIPPELNTERVYNTLCYHWYWPFLHGKSKMTNKFKEWMKEMDFDDPIIYVDSYMRESVSNSANKRKLAESSQAKSGAKKSKH</sequence>
<dbReference type="Proteomes" id="UP000006671">
    <property type="component" value="Unassembled WGS sequence"/>
</dbReference>
<dbReference type="RefSeq" id="XP_002676139.1">
    <property type="nucleotide sequence ID" value="XM_002676093.1"/>
</dbReference>
<organism evidence="3">
    <name type="scientific">Naegleria gruberi</name>
    <name type="common">Amoeba</name>
    <dbReference type="NCBI Taxonomy" id="5762"/>
    <lineage>
        <taxon>Eukaryota</taxon>
        <taxon>Discoba</taxon>
        <taxon>Heterolobosea</taxon>
        <taxon>Tetramitia</taxon>
        <taxon>Eutetramitia</taxon>
        <taxon>Vahlkampfiidae</taxon>
        <taxon>Naegleria</taxon>
    </lineage>
</organism>
<protein>
    <submittedName>
        <fullName evidence="2">Predicted protein</fullName>
    </submittedName>
</protein>
<name>D2VIR2_NAEGR</name>
<accession>D2VIR2</accession>